<evidence type="ECO:0000259" key="2">
    <source>
        <dbReference type="Pfam" id="PF01936"/>
    </source>
</evidence>
<dbReference type="GO" id="GO:0004540">
    <property type="term" value="F:RNA nuclease activity"/>
    <property type="evidence" value="ECO:0007669"/>
    <property type="project" value="InterPro"/>
</dbReference>
<dbReference type="PANTHER" id="PTHR14379:SF19">
    <property type="entry name" value="ENDONUCLEASE OR GLYCOSYL HYDROLASE-RELATED"/>
    <property type="match status" value="1"/>
</dbReference>
<dbReference type="GO" id="GO:0005777">
    <property type="term" value="C:peroxisome"/>
    <property type="evidence" value="ECO:0007669"/>
    <property type="project" value="InterPro"/>
</dbReference>
<dbReference type="CDD" id="cd10910">
    <property type="entry name" value="PIN_limkain_b1_N_like"/>
    <property type="match status" value="1"/>
</dbReference>
<dbReference type="PANTHER" id="PTHR14379">
    <property type="entry name" value="LIMKAIN B LKAP"/>
    <property type="match status" value="1"/>
</dbReference>
<dbReference type="InterPro" id="IPR024768">
    <property type="entry name" value="Marf1"/>
</dbReference>
<gene>
    <name evidence="3" type="ORF">LE_TR5674_c2_g1_i1_g.20806</name>
</gene>
<feature type="domain" description="NYN" evidence="2">
    <location>
        <begin position="16"/>
        <end position="132"/>
    </location>
</feature>
<proteinExistence type="predicted"/>
<reference evidence="3" key="1">
    <citation type="submission" date="2016-07" db="EMBL/GenBank/DDBJ databases">
        <title>De novo transcriptome assembly of four accessions of the metal hyperaccumulator plant Noccaea caerulescens.</title>
        <authorList>
            <person name="Blande D."/>
            <person name="Halimaa P."/>
            <person name="Tervahauta A.I."/>
            <person name="Aarts M.G."/>
            <person name="Karenlampi S.O."/>
        </authorList>
    </citation>
    <scope>NUCLEOTIDE SEQUENCE</scope>
</reference>
<sequence>MMMNNKATQEFAGAVTAVFWNIDTCPVPRGVDARRVGPCMKRYLEKLGYTGPLTMNVFGTLIDTPAEHLEAVSSTGFLLRIDPYGSKSLTAYMFRWANKQNPPPANIMVITNSRYAAIPLCKLQGEGYNVITPYPLGPASRTRAWKRFLRAESKALDKDYPIETVESSWVCQVCYGLTGRGFDNFTTHISSQGHADKELDWITPAVPLKRRKPMTKADEETDEETTDEETDHKFRPRRLSHSHLKKAMFASPSWEPGEKKRQRA</sequence>
<dbReference type="Pfam" id="PF01936">
    <property type="entry name" value="NYN"/>
    <property type="match status" value="1"/>
</dbReference>
<dbReference type="AlphaFoldDB" id="A0A1J3I0E9"/>
<feature type="compositionally biased region" description="Basic residues" evidence="1">
    <location>
        <begin position="234"/>
        <end position="246"/>
    </location>
</feature>
<protein>
    <recommendedName>
        <fullName evidence="2">NYN domain-containing protein</fullName>
    </recommendedName>
</protein>
<accession>A0A1J3I0E9</accession>
<name>A0A1J3I0E9_NOCCA</name>
<dbReference type="InterPro" id="IPR021139">
    <property type="entry name" value="NYN"/>
</dbReference>
<feature type="region of interest" description="Disordered" evidence="1">
    <location>
        <begin position="210"/>
        <end position="264"/>
    </location>
</feature>
<dbReference type="GO" id="GO:0010468">
    <property type="term" value="P:regulation of gene expression"/>
    <property type="evidence" value="ECO:0007669"/>
    <property type="project" value="InterPro"/>
</dbReference>
<feature type="compositionally biased region" description="Acidic residues" evidence="1">
    <location>
        <begin position="219"/>
        <end position="229"/>
    </location>
</feature>
<evidence type="ECO:0000256" key="1">
    <source>
        <dbReference type="SAM" id="MobiDB-lite"/>
    </source>
</evidence>
<organism evidence="3">
    <name type="scientific">Noccaea caerulescens</name>
    <name type="common">Alpine penny-cress</name>
    <name type="synonym">Thlaspi caerulescens</name>
    <dbReference type="NCBI Taxonomy" id="107243"/>
    <lineage>
        <taxon>Eukaryota</taxon>
        <taxon>Viridiplantae</taxon>
        <taxon>Streptophyta</taxon>
        <taxon>Embryophyta</taxon>
        <taxon>Tracheophyta</taxon>
        <taxon>Spermatophyta</taxon>
        <taxon>Magnoliopsida</taxon>
        <taxon>eudicotyledons</taxon>
        <taxon>Gunneridae</taxon>
        <taxon>Pentapetalae</taxon>
        <taxon>rosids</taxon>
        <taxon>malvids</taxon>
        <taxon>Brassicales</taxon>
        <taxon>Brassicaceae</taxon>
        <taxon>Coluteocarpeae</taxon>
        <taxon>Noccaea</taxon>
    </lineage>
</organism>
<evidence type="ECO:0000313" key="3">
    <source>
        <dbReference type="EMBL" id="JAU73991.1"/>
    </source>
</evidence>
<dbReference type="EMBL" id="GEVL01003350">
    <property type="protein sequence ID" value="JAU73991.1"/>
    <property type="molecule type" value="Transcribed_RNA"/>
</dbReference>